<dbReference type="Pfam" id="PF16414">
    <property type="entry name" value="NPC1_N"/>
    <property type="match status" value="1"/>
</dbReference>
<evidence type="ECO:0000256" key="4">
    <source>
        <dbReference type="ARBA" id="ARBA00022692"/>
    </source>
</evidence>
<keyword evidence="7" id="KW-0445">Lipid transport</keyword>
<evidence type="ECO:0000256" key="3">
    <source>
        <dbReference type="ARBA" id="ARBA00022448"/>
    </source>
</evidence>
<keyword evidence="6 12" id="KW-1133">Transmembrane helix</keyword>
<feature type="transmembrane region" description="Helical" evidence="12">
    <location>
        <begin position="1070"/>
        <end position="1089"/>
    </location>
</feature>
<feature type="transmembrane region" description="Helical" evidence="12">
    <location>
        <begin position="1123"/>
        <end position="1142"/>
    </location>
</feature>
<protein>
    <submittedName>
        <fullName evidence="15">NCR1</fullName>
    </submittedName>
</protein>
<comment type="subcellular location">
    <subcellularLocation>
        <location evidence="1">Membrane</location>
        <topology evidence="1">Multi-pass membrane protein</topology>
    </subcellularLocation>
</comment>
<keyword evidence="4 12" id="KW-0812">Transmembrane</keyword>
<evidence type="ECO:0000256" key="12">
    <source>
        <dbReference type="SAM" id="Phobius"/>
    </source>
</evidence>
<keyword evidence="9" id="KW-1015">Disulfide bond</keyword>
<dbReference type="RefSeq" id="XP_049178978.1">
    <property type="nucleotide sequence ID" value="XM_049325355.1"/>
</dbReference>
<dbReference type="GeneID" id="73381581"/>
<reference evidence="15" key="1">
    <citation type="journal article" date="2022" name="DNA Res.">
        <title>Genome analysis of five recently described species of the CUG-Ser clade uncovers Candida theae as a new hybrid lineage with pathogenic potential in the Candida parapsilosis species complex.</title>
        <authorList>
            <person name="Mixao V."/>
            <person name="Del Olmo V."/>
            <person name="Hegedusova E."/>
            <person name="Saus E."/>
            <person name="Pryszcz L."/>
            <person name="Cillingova A."/>
            <person name="Nosek J."/>
            <person name="Gabaldon T."/>
        </authorList>
    </citation>
    <scope>NUCLEOTIDE SEQUENCE</scope>
    <source>
        <strain evidence="15">CBS 10844</strain>
    </source>
</reference>
<feature type="region of interest" description="Disordered" evidence="11">
    <location>
        <begin position="770"/>
        <end position="799"/>
    </location>
</feature>
<evidence type="ECO:0000313" key="15">
    <source>
        <dbReference type="EMBL" id="KAI3403231.2"/>
    </source>
</evidence>
<dbReference type="InterPro" id="IPR053956">
    <property type="entry name" value="NPC1_MLD"/>
</dbReference>
<dbReference type="GO" id="GO:0015918">
    <property type="term" value="P:sterol transport"/>
    <property type="evidence" value="ECO:0007669"/>
    <property type="project" value="TreeGrafter"/>
</dbReference>
<evidence type="ECO:0000259" key="14">
    <source>
        <dbReference type="PROSITE" id="PS50156"/>
    </source>
</evidence>
<dbReference type="InterPro" id="IPR000731">
    <property type="entry name" value="SSD"/>
</dbReference>
<dbReference type="InterPro" id="IPR032190">
    <property type="entry name" value="NPC1_N"/>
</dbReference>
<evidence type="ECO:0000256" key="9">
    <source>
        <dbReference type="ARBA" id="ARBA00023157"/>
    </source>
</evidence>
<dbReference type="SUPFAM" id="SSF82866">
    <property type="entry name" value="Multidrug efflux transporter AcrB transmembrane domain"/>
    <property type="match status" value="2"/>
</dbReference>
<evidence type="ECO:0000256" key="10">
    <source>
        <dbReference type="ARBA" id="ARBA00023180"/>
    </source>
</evidence>
<evidence type="ECO:0000256" key="8">
    <source>
        <dbReference type="ARBA" id="ARBA00023136"/>
    </source>
</evidence>
<dbReference type="GO" id="GO:0032934">
    <property type="term" value="F:sterol binding"/>
    <property type="evidence" value="ECO:0007669"/>
    <property type="project" value="TreeGrafter"/>
</dbReference>
<dbReference type="PANTHER" id="PTHR45727">
    <property type="entry name" value="NPC INTRACELLULAR CHOLESTEROL TRANSPORTER 1"/>
    <property type="match status" value="1"/>
</dbReference>
<keyword evidence="5 13" id="KW-0732">Signal</keyword>
<evidence type="ECO:0000256" key="13">
    <source>
        <dbReference type="SAM" id="SignalP"/>
    </source>
</evidence>
<comment type="caution">
    <text evidence="15">The sequence shown here is derived from an EMBL/GenBank/DDBJ whole genome shotgun (WGS) entry which is preliminary data.</text>
</comment>
<keyword evidence="3" id="KW-0813">Transport</keyword>
<keyword evidence="8 12" id="KW-0472">Membrane</keyword>
<feature type="domain" description="SSD" evidence="14">
    <location>
        <begin position="575"/>
        <end position="743"/>
    </location>
</feature>
<feature type="transmembrane region" description="Helical" evidence="12">
    <location>
        <begin position="1224"/>
        <end position="1250"/>
    </location>
</feature>
<feature type="transmembrane region" description="Helical" evidence="12">
    <location>
        <begin position="258"/>
        <end position="281"/>
    </location>
</feature>
<gene>
    <name evidence="15" type="ORF">KGF56_003966</name>
</gene>
<feature type="compositionally biased region" description="Low complexity" evidence="11">
    <location>
        <begin position="777"/>
        <end position="793"/>
    </location>
</feature>
<feature type="transmembrane region" description="Helical" evidence="12">
    <location>
        <begin position="1148"/>
        <end position="1166"/>
    </location>
</feature>
<feature type="transmembrane region" description="Helical" evidence="12">
    <location>
        <begin position="718"/>
        <end position="743"/>
    </location>
</feature>
<feature type="transmembrane region" description="Helical" evidence="12">
    <location>
        <begin position="348"/>
        <end position="368"/>
    </location>
</feature>
<keyword evidence="16" id="KW-1185">Reference proteome</keyword>
<name>A0AAI9SUD3_9ASCO</name>
<feature type="transmembrane region" description="Helical" evidence="12">
    <location>
        <begin position="641"/>
        <end position="663"/>
    </location>
</feature>
<keyword evidence="10" id="KW-0325">Glycoprotein</keyword>
<feature type="transmembrane region" description="Helical" evidence="12">
    <location>
        <begin position="1262"/>
        <end position="1284"/>
    </location>
</feature>
<evidence type="ECO:0000313" key="16">
    <source>
        <dbReference type="Proteomes" id="UP001202479"/>
    </source>
</evidence>
<dbReference type="GO" id="GO:0016020">
    <property type="term" value="C:membrane"/>
    <property type="evidence" value="ECO:0007669"/>
    <property type="project" value="UniProtKB-SubCell"/>
</dbReference>
<sequence length="1324" mass="148776">MFWMLTVYLVVCCLSNLTFGANHSVGYCNTFNNCGKKSIFGKPLPCANFVEAREPSLESKNKLRAICGQDFDLVCCSPEQIEELESNLKRVDAIISSCPACHRNFYNFFCQFSCSPNESTFVEILKTQVAKDTGKEIVTEINQYVDPKSAKQFYDSCKDVKFSATNGFAMDLIGGGAKNFSQFLKFLGDEKPFLGGSPYQINFKYNLTEQEKQSGLRLRKDKMYACNDKEYNCACTDCEKSCPKLPHAKNLKKKCTVGIIPCFSFAVLTVLICLILLLGGYHLHLANAKKYSGQRHGSYHSNIDDDDEMINPLAFVTVRKPAIRQCSDKLNSYIQNSFEKLGKFCSTFPGFTIGTSLTIAILLSLGMFKLKLETNPVNLWVSPKEPAYINQQYFESQFGEWFRVEQVIVSSKSNEPIFKWDTISWWFQQEQIFQTLNKDVSLTDICFKPLGETCAIESFTQYFHGDINEINEYNWRSKLQECANSPVNCLPTFQQPLKPQLLFDNVDISKATAFTVTLLINSNSTDERLTTKTVSYEHSFQNWARSLQQNDLGLNIAYSTEVSLTEELNQSSNTDIRIIVISYLAMFIYASLALGGKLPNASIMSVVKTRFMLGLGGIVIILLAVTSSVGLFSLVGLKSTLIIAEVIPFLILAIGVDNIFLIVHELHKITEHEPDLDLTLRIAFSMRNIGPSCFISAVLQISMLLLASAVDMPAVKNFAIYSACSVGINFLLQMTCFIGLLALDQRRMESGRVDCAPWITLSPIRLDDGVDDGNGNGNSNDNSNGNGNRNGDSNGDDDDHIKGEKHLEYNFSSWISNKYAPYILGRTVRPKILTFFILWSGISLSFFPEIQFGLDQRIALPKGSYLIDYFNSVYNYFNTGPPVFFVVKDLDVRKREHQQEICGKFAACNKYSVANILEQEFKRSKKSTIAEPSSNWLDDFLSWLNPDLDQCCRFRKSSLVFEHPPEFCSPNAPERQCQACYADHDPPYDPSMQGFPQDKEFMFYFNQWIEEPSDPCPLGGKAPYSTSISRSNSSIKASYFRTAHTPLRSQDDFIVAYKNSKRIVDEIKRFIPNLNIFSWSPFYIFFVQYQHLVSLTFWLLSAAIGIIWLVCTILLGSMRSSTIMTVTIISIMINIGGVLALWGISLNAVSLVNLIICCGLAVEFTIHLTRAYTVSKVSIFENENDECIYNTFINYIGINSSLSSSSASIEEFNSKLRYAKAFKALATVGGSIIGGITITKIIGISILAFTRSKIFEVYYFRMWFALIVISALHALILLPVLLSYSGDLNKSNSIVYDASQLSGRLGGDINHDENYLDDNSNSES</sequence>
<dbReference type="Proteomes" id="UP001202479">
    <property type="component" value="Unassembled WGS sequence"/>
</dbReference>
<evidence type="ECO:0000256" key="5">
    <source>
        <dbReference type="ARBA" id="ARBA00022729"/>
    </source>
</evidence>
<evidence type="ECO:0000256" key="6">
    <source>
        <dbReference type="ARBA" id="ARBA00022989"/>
    </source>
</evidence>
<evidence type="ECO:0000256" key="1">
    <source>
        <dbReference type="ARBA" id="ARBA00004141"/>
    </source>
</evidence>
<evidence type="ECO:0000256" key="11">
    <source>
        <dbReference type="SAM" id="MobiDB-lite"/>
    </source>
</evidence>
<feature type="signal peptide" evidence="13">
    <location>
        <begin position="1"/>
        <end position="20"/>
    </location>
</feature>
<evidence type="ECO:0000256" key="7">
    <source>
        <dbReference type="ARBA" id="ARBA00023055"/>
    </source>
</evidence>
<dbReference type="EMBL" id="JAHUZD010000132">
    <property type="protein sequence ID" value="KAI3403231.2"/>
    <property type="molecule type" value="Genomic_DNA"/>
</dbReference>
<accession>A0AAI9SUD3</accession>
<organism evidence="15 16">
    <name type="scientific">Candida oxycetoniae</name>
    <dbReference type="NCBI Taxonomy" id="497107"/>
    <lineage>
        <taxon>Eukaryota</taxon>
        <taxon>Fungi</taxon>
        <taxon>Dikarya</taxon>
        <taxon>Ascomycota</taxon>
        <taxon>Saccharomycotina</taxon>
        <taxon>Pichiomycetes</taxon>
        <taxon>Debaryomycetaceae</taxon>
        <taxon>Candida/Lodderomyces clade</taxon>
        <taxon>Candida</taxon>
    </lineage>
</organism>
<dbReference type="PROSITE" id="PS50156">
    <property type="entry name" value="SSD"/>
    <property type="match status" value="1"/>
</dbReference>
<dbReference type="InterPro" id="IPR053958">
    <property type="entry name" value="HMGCR/SNAP/NPC1-like_SSD"/>
</dbReference>
<dbReference type="Gene3D" id="1.20.1640.10">
    <property type="entry name" value="Multidrug efflux transporter AcrB transmembrane domain"/>
    <property type="match status" value="2"/>
</dbReference>
<feature type="transmembrane region" description="Helical" evidence="12">
    <location>
        <begin position="1095"/>
        <end position="1116"/>
    </location>
</feature>
<feature type="transmembrane region" description="Helical" evidence="12">
    <location>
        <begin position="684"/>
        <end position="706"/>
    </location>
</feature>
<dbReference type="Pfam" id="PF12349">
    <property type="entry name" value="Sterol-sensing"/>
    <property type="match status" value="1"/>
</dbReference>
<dbReference type="Pfam" id="PF22314">
    <property type="entry name" value="NPC1_MLD"/>
    <property type="match status" value="1"/>
</dbReference>
<dbReference type="PANTHER" id="PTHR45727:SF2">
    <property type="entry name" value="NPC INTRACELLULAR CHOLESTEROL TRANSPORTER 1"/>
    <property type="match status" value="1"/>
</dbReference>
<feature type="transmembrane region" description="Helical" evidence="12">
    <location>
        <begin position="611"/>
        <end position="635"/>
    </location>
</feature>
<evidence type="ECO:0000256" key="2">
    <source>
        <dbReference type="ARBA" id="ARBA00005585"/>
    </source>
</evidence>
<comment type="similarity">
    <text evidence="2">Belongs to the patched family.</text>
</comment>
<feature type="chain" id="PRO_5042601868" evidence="13">
    <location>
        <begin position="21"/>
        <end position="1324"/>
    </location>
</feature>
<proteinExistence type="inferred from homology"/>